<sequence length="116" mass="12219">HRARVSAIVADHGSGLALVATRAFELAGCLLAVLGPEADAYAPGGKVAYVEDFWVADPADWWGAGAALLEESRPRLSALGAARIVIETSGHDSPKQALLWRSGLALASERYQAPLR</sequence>
<name>A0ABW3BJG2_9ACTN</name>
<proteinExistence type="predicted"/>
<accession>A0ABW3BJG2</accession>
<protein>
    <submittedName>
        <fullName evidence="1">GNAT family N-acetyltransferase</fullName>
    </submittedName>
</protein>
<gene>
    <name evidence="1" type="ORF">ACFQZU_19760</name>
</gene>
<dbReference type="InterPro" id="IPR016181">
    <property type="entry name" value="Acyl_CoA_acyltransferase"/>
</dbReference>
<dbReference type="Gene3D" id="3.40.630.30">
    <property type="match status" value="1"/>
</dbReference>
<feature type="non-terminal residue" evidence="1">
    <location>
        <position position="1"/>
    </location>
</feature>
<comment type="caution">
    <text evidence="1">The sequence shown here is derived from an EMBL/GenBank/DDBJ whole genome shotgun (WGS) entry which is preliminary data.</text>
</comment>
<keyword evidence="2" id="KW-1185">Reference proteome</keyword>
<organism evidence="1 2">
    <name type="scientific">Streptomonospora algeriensis</name>
    <dbReference type="NCBI Taxonomy" id="995084"/>
    <lineage>
        <taxon>Bacteria</taxon>
        <taxon>Bacillati</taxon>
        <taxon>Actinomycetota</taxon>
        <taxon>Actinomycetes</taxon>
        <taxon>Streptosporangiales</taxon>
        <taxon>Nocardiopsidaceae</taxon>
        <taxon>Streptomonospora</taxon>
    </lineage>
</organism>
<dbReference type="EMBL" id="JBHTHR010000954">
    <property type="protein sequence ID" value="MFD0803537.1"/>
    <property type="molecule type" value="Genomic_DNA"/>
</dbReference>
<evidence type="ECO:0000313" key="1">
    <source>
        <dbReference type="EMBL" id="MFD0803537.1"/>
    </source>
</evidence>
<dbReference type="Proteomes" id="UP001596956">
    <property type="component" value="Unassembled WGS sequence"/>
</dbReference>
<reference evidence="2" key="1">
    <citation type="journal article" date="2019" name="Int. J. Syst. Evol. Microbiol.">
        <title>The Global Catalogue of Microorganisms (GCM) 10K type strain sequencing project: providing services to taxonomists for standard genome sequencing and annotation.</title>
        <authorList>
            <consortium name="The Broad Institute Genomics Platform"/>
            <consortium name="The Broad Institute Genome Sequencing Center for Infectious Disease"/>
            <person name="Wu L."/>
            <person name="Ma J."/>
        </authorList>
    </citation>
    <scope>NUCLEOTIDE SEQUENCE [LARGE SCALE GENOMIC DNA]</scope>
    <source>
        <strain evidence="2">CCUG 63369</strain>
    </source>
</reference>
<dbReference type="SUPFAM" id="SSF55729">
    <property type="entry name" value="Acyl-CoA N-acyltransferases (Nat)"/>
    <property type="match status" value="1"/>
</dbReference>
<evidence type="ECO:0000313" key="2">
    <source>
        <dbReference type="Proteomes" id="UP001596956"/>
    </source>
</evidence>